<keyword evidence="4 6" id="KW-0496">Mitochondrion</keyword>
<keyword evidence="8" id="KW-1185">Reference proteome</keyword>
<comment type="function">
    <text evidence="5 6">Essential for respiratory growth and required for maintenance of mtDNA. Required for cell survival in the absence of prohibitins.</text>
</comment>
<dbReference type="OrthoDB" id="4066262at2759"/>
<evidence type="ECO:0000313" key="7">
    <source>
        <dbReference type="EMBL" id="CUS25057.1"/>
    </source>
</evidence>
<comment type="similarity">
    <text evidence="2 6">Belongs to the GEP5 family.</text>
</comment>
<evidence type="ECO:0000256" key="4">
    <source>
        <dbReference type="ARBA" id="ARBA00023128"/>
    </source>
</evidence>
<evidence type="ECO:0000256" key="1">
    <source>
        <dbReference type="ARBA" id="ARBA00004173"/>
    </source>
</evidence>
<dbReference type="Proteomes" id="UP000236544">
    <property type="component" value="Unassembled WGS sequence"/>
</dbReference>
<dbReference type="EMBL" id="LN890552">
    <property type="protein sequence ID" value="CUS25057.1"/>
    <property type="molecule type" value="Genomic_DNA"/>
</dbReference>
<evidence type="ECO:0000256" key="2">
    <source>
        <dbReference type="ARBA" id="ARBA00008036"/>
    </source>
</evidence>
<evidence type="ECO:0000313" key="8">
    <source>
        <dbReference type="Proteomes" id="UP000236544"/>
    </source>
</evidence>
<dbReference type="AlphaFoldDB" id="A0A0P1KXT8"/>
<comment type="subcellular location">
    <subcellularLocation>
        <location evidence="1 6">Mitochondrion</location>
    </subcellularLocation>
</comment>
<sequence>MNTAVRALEKLPLDIRTLELLERKLTKKSLPGFPELAQQFAADGNLKSLESIVHLTYFHWCNEAAPHIKKFREHYVELRDHWPYEFHRSILSMDSPKSQSIRFLWSSNSPKVLSKMSYERYMGRAEEGPRKLTELQRTVQFHEIFQHFLFLKSKPYLCKTRKGLAIPIVEIPMKPLGQNIPEVRVRNLFKRKIAYVWRILALDNPALSIPNERSLTEIIDSPRLPGGASSGRELRRLYQRACRGAYTINQHPVLGLEIKESELLKRL</sequence>
<proteinExistence type="inferred from homology"/>
<dbReference type="Pfam" id="PF17053">
    <property type="entry name" value="GEP5"/>
    <property type="match status" value="1"/>
</dbReference>
<organism evidence="7 8">
    <name type="scientific">Lachancea quebecensis</name>
    <dbReference type="NCBI Taxonomy" id="1654605"/>
    <lineage>
        <taxon>Eukaryota</taxon>
        <taxon>Fungi</taxon>
        <taxon>Dikarya</taxon>
        <taxon>Ascomycota</taxon>
        <taxon>Saccharomycotina</taxon>
        <taxon>Saccharomycetes</taxon>
        <taxon>Saccharomycetales</taxon>
        <taxon>Saccharomycetaceae</taxon>
        <taxon>Lachancea</taxon>
    </lineage>
</organism>
<evidence type="ECO:0000256" key="3">
    <source>
        <dbReference type="ARBA" id="ARBA00018341"/>
    </source>
</evidence>
<evidence type="ECO:0000256" key="6">
    <source>
        <dbReference type="RuleBase" id="RU363007"/>
    </source>
</evidence>
<accession>A0A0P1KXT8</accession>
<name>A0A0P1KXT8_9SACH</name>
<dbReference type="GO" id="GO:0005739">
    <property type="term" value="C:mitochondrion"/>
    <property type="evidence" value="ECO:0007669"/>
    <property type="project" value="UniProtKB-SubCell"/>
</dbReference>
<protein>
    <recommendedName>
        <fullName evidence="3 6">Genetic interactor of prohibitin 5, mitochondrial</fullName>
    </recommendedName>
</protein>
<gene>
    <name evidence="7" type="ORF">LAQU0_S25e00914g</name>
</gene>
<evidence type="ECO:0000256" key="5">
    <source>
        <dbReference type="ARBA" id="ARBA00025061"/>
    </source>
</evidence>
<dbReference type="InterPro" id="IPR031455">
    <property type="entry name" value="Gep5"/>
</dbReference>
<reference evidence="8" key="1">
    <citation type="submission" date="2015-10" db="EMBL/GenBank/DDBJ databases">
        <authorList>
            <person name="Devillers H."/>
        </authorList>
    </citation>
    <scope>NUCLEOTIDE SEQUENCE [LARGE SCALE GENOMIC DNA]</scope>
</reference>